<feature type="domain" description="HMG box" evidence="5">
    <location>
        <begin position="115"/>
        <end position="181"/>
    </location>
</feature>
<evidence type="ECO:0000256" key="1">
    <source>
        <dbReference type="ARBA" id="ARBA00023125"/>
    </source>
</evidence>
<dbReference type="InterPro" id="IPR051965">
    <property type="entry name" value="ChromReg_NeuronalGeneExpr"/>
</dbReference>
<evidence type="ECO:0000313" key="6">
    <source>
        <dbReference type="EMBL" id="KFH47974.1"/>
    </source>
</evidence>
<dbReference type="SMART" id="SM00454">
    <property type="entry name" value="SAM"/>
    <property type="match status" value="1"/>
</dbReference>
<feature type="region of interest" description="Disordered" evidence="4">
    <location>
        <begin position="199"/>
        <end position="270"/>
    </location>
</feature>
<feature type="region of interest" description="Disordered" evidence="4">
    <location>
        <begin position="330"/>
        <end position="401"/>
    </location>
</feature>
<protein>
    <submittedName>
        <fullName evidence="6">High mobility group protein 20A-like protein</fullName>
    </submittedName>
</protein>
<evidence type="ECO:0000256" key="4">
    <source>
        <dbReference type="SAM" id="MobiDB-lite"/>
    </source>
</evidence>
<feature type="region of interest" description="Disordered" evidence="4">
    <location>
        <begin position="75"/>
        <end position="120"/>
    </location>
</feature>
<dbReference type="Pfam" id="PF00505">
    <property type="entry name" value="HMG_box"/>
    <property type="match status" value="1"/>
</dbReference>
<reference evidence="7" key="1">
    <citation type="journal article" date="2014" name="Genome Announc.">
        <title>Genome sequence and annotation of Acremonium chrysogenum, producer of the beta-lactam antibiotic cephalosporin C.</title>
        <authorList>
            <person name="Terfehr D."/>
            <person name="Dahlmann T.A."/>
            <person name="Specht T."/>
            <person name="Zadra I."/>
            <person name="Kuernsteiner H."/>
            <person name="Kueck U."/>
        </authorList>
    </citation>
    <scope>NUCLEOTIDE SEQUENCE [LARGE SCALE GENOMIC DNA]</scope>
    <source>
        <strain evidence="7">ATCC 11550 / CBS 779.69 / DSM 880 / IAM 14645 / JCM 23072 / IMI 49137</strain>
    </source>
</reference>
<feature type="compositionally biased region" description="Low complexity" evidence="4">
    <location>
        <begin position="379"/>
        <end position="394"/>
    </location>
</feature>
<feature type="compositionally biased region" description="Basic and acidic residues" evidence="4">
    <location>
        <begin position="199"/>
        <end position="217"/>
    </location>
</feature>
<dbReference type="EMBL" id="JPKY01000006">
    <property type="protein sequence ID" value="KFH47974.1"/>
    <property type="molecule type" value="Genomic_DNA"/>
</dbReference>
<evidence type="ECO:0000256" key="2">
    <source>
        <dbReference type="ARBA" id="ARBA00023242"/>
    </source>
</evidence>
<proteinExistence type="predicted"/>
<dbReference type="PANTHER" id="PTHR46040:SF3">
    <property type="entry name" value="HIGH MOBILITY GROUP PROTEIN 2"/>
    <property type="match status" value="1"/>
</dbReference>
<dbReference type="InterPro" id="IPR009071">
    <property type="entry name" value="HMG_box_dom"/>
</dbReference>
<sequence>MTQELETTFRELGLAQYLESFVDQGFDTWETILDIQESDLDALGVKLGHRRKLQRRIANARGIAPSISLTSLKSVVEGGKRDGTRPGPGREANGDGTGVVKRKYRRHPKPDENAPERSPSAYVLFSNKMREDLKGHNLTFTEIAKLVGENWQSLPPAEKEAYERQANAAKEKYHRDLMEYKKTPEYRKYAQYLQEFKEKQAKQNQDPNKRAKVEPSRLRHGSTSSSAATGGSNSVGSGSTSVLGSTSSSERMQGSEPPPNRHERVGSIGSVAESHRSLAGDVPMSHPMDDSRISPRAAGFNLNGTRDAAIVGGERQSLPSLSDMLDDGRAQNPLDSAHDGSSPYTMSGYVPADARSSMSDRGHHISSAVRGPLLHHHGSPAASTVSTSSTPSTANLGRPPGDVVLPIHALLSNREAPGPPRSPLDHGSSPTFASVPGPMDRRETPQDSARGPRGYGSPNPWSLRNELVQTTANASSLTRLPIRSIGASAHEDRKLQRW</sequence>
<dbReference type="GO" id="GO:0005634">
    <property type="term" value="C:nucleus"/>
    <property type="evidence" value="ECO:0007669"/>
    <property type="project" value="UniProtKB-UniRule"/>
</dbReference>
<keyword evidence="1 3" id="KW-0238">DNA-binding</keyword>
<dbReference type="SUPFAM" id="SSF47095">
    <property type="entry name" value="HMG-box"/>
    <property type="match status" value="1"/>
</dbReference>
<feature type="compositionally biased region" description="Low complexity" evidence="4">
    <location>
        <begin position="221"/>
        <end position="249"/>
    </location>
</feature>
<dbReference type="SMART" id="SM00398">
    <property type="entry name" value="HMG"/>
    <property type="match status" value="1"/>
</dbReference>
<dbReference type="AlphaFoldDB" id="A0A086TF42"/>
<name>A0A086TF42_HAPC1</name>
<dbReference type="Gene3D" id="1.10.30.10">
    <property type="entry name" value="High mobility group box domain"/>
    <property type="match status" value="1"/>
</dbReference>
<keyword evidence="2 3" id="KW-0539">Nucleus</keyword>
<dbReference type="Gene3D" id="1.10.150.50">
    <property type="entry name" value="Transcription Factor, Ets-1"/>
    <property type="match status" value="1"/>
</dbReference>
<dbReference type="InterPro" id="IPR036910">
    <property type="entry name" value="HMG_box_dom_sf"/>
</dbReference>
<feature type="region of interest" description="Disordered" evidence="4">
    <location>
        <begin position="413"/>
        <end position="463"/>
    </location>
</feature>
<dbReference type="STRING" id="857340.A0A086TF42"/>
<dbReference type="SUPFAM" id="SSF47769">
    <property type="entry name" value="SAM/Pointed domain"/>
    <property type="match status" value="1"/>
</dbReference>
<dbReference type="HOGENOM" id="CLU_025284_3_1_1"/>
<dbReference type="InterPro" id="IPR001660">
    <property type="entry name" value="SAM"/>
</dbReference>
<accession>A0A086TF42</accession>
<evidence type="ECO:0000313" key="7">
    <source>
        <dbReference type="Proteomes" id="UP000029964"/>
    </source>
</evidence>
<keyword evidence="7" id="KW-1185">Reference proteome</keyword>
<evidence type="ECO:0000259" key="5">
    <source>
        <dbReference type="PROSITE" id="PS50118"/>
    </source>
</evidence>
<organism evidence="6 7">
    <name type="scientific">Hapsidospora chrysogenum (strain ATCC 11550 / CBS 779.69 / DSM 880 / IAM 14645 / JCM 23072 / IMI 49137)</name>
    <name type="common">Acremonium chrysogenum</name>
    <dbReference type="NCBI Taxonomy" id="857340"/>
    <lineage>
        <taxon>Eukaryota</taxon>
        <taxon>Fungi</taxon>
        <taxon>Dikarya</taxon>
        <taxon>Ascomycota</taxon>
        <taxon>Pezizomycotina</taxon>
        <taxon>Sordariomycetes</taxon>
        <taxon>Hypocreomycetidae</taxon>
        <taxon>Hypocreales</taxon>
        <taxon>Bionectriaceae</taxon>
        <taxon>Hapsidospora</taxon>
    </lineage>
</organism>
<dbReference type="PANTHER" id="PTHR46040">
    <property type="entry name" value="HIGH MOBILITY GROUP PROTEIN 2"/>
    <property type="match status" value="1"/>
</dbReference>
<comment type="caution">
    <text evidence="6">The sequence shown here is derived from an EMBL/GenBank/DDBJ whole genome shotgun (WGS) entry which is preliminary data.</text>
</comment>
<dbReference type="InterPro" id="IPR013761">
    <property type="entry name" value="SAM/pointed_sf"/>
</dbReference>
<dbReference type="Pfam" id="PF00536">
    <property type="entry name" value="SAM_1"/>
    <property type="match status" value="1"/>
</dbReference>
<dbReference type="OrthoDB" id="1919336at2759"/>
<dbReference type="GO" id="GO:0003677">
    <property type="term" value="F:DNA binding"/>
    <property type="evidence" value="ECO:0007669"/>
    <property type="project" value="UniProtKB-UniRule"/>
</dbReference>
<evidence type="ECO:0000256" key="3">
    <source>
        <dbReference type="PROSITE-ProRule" id="PRU00267"/>
    </source>
</evidence>
<feature type="DNA-binding region" description="HMG box" evidence="3">
    <location>
        <begin position="115"/>
        <end position="181"/>
    </location>
</feature>
<dbReference type="PROSITE" id="PS50118">
    <property type="entry name" value="HMG_BOX_2"/>
    <property type="match status" value="1"/>
</dbReference>
<dbReference type="GO" id="GO:0010468">
    <property type="term" value="P:regulation of gene expression"/>
    <property type="evidence" value="ECO:0007669"/>
    <property type="project" value="TreeGrafter"/>
</dbReference>
<dbReference type="Proteomes" id="UP000029964">
    <property type="component" value="Unassembled WGS sequence"/>
</dbReference>
<gene>
    <name evidence="6" type="ORF">ACRE_011600</name>
</gene>